<dbReference type="GO" id="GO:0008270">
    <property type="term" value="F:zinc ion binding"/>
    <property type="evidence" value="ECO:0007669"/>
    <property type="project" value="UniProtKB-KW"/>
</dbReference>
<keyword evidence="1" id="KW-0479">Metal-binding</keyword>
<accession>A0A1J9RH58</accession>
<name>A0A1J9RH58_9PEZI</name>
<evidence type="ECO:0000313" key="4">
    <source>
        <dbReference type="EMBL" id="OJD31883.1"/>
    </source>
</evidence>
<keyword evidence="4" id="KW-0418">Kinase</keyword>
<feature type="domain" description="C2H2-type" evidence="3">
    <location>
        <begin position="281"/>
        <end position="309"/>
    </location>
</feature>
<comment type="caution">
    <text evidence="4">The sequence shown here is derived from an EMBL/GenBank/DDBJ whole genome shotgun (WGS) entry which is preliminary data.</text>
</comment>
<keyword evidence="5" id="KW-1185">Reference proteome</keyword>
<dbReference type="EMBL" id="MNUE01000043">
    <property type="protein sequence ID" value="OJD31883.1"/>
    <property type="molecule type" value="Genomic_DNA"/>
</dbReference>
<evidence type="ECO:0000259" key="3">
    <source>
        <dbReference type="PROSITE" id="PS50157"/>
    </source>
</evidence>
<evidence type="ECO:0000256" key="1">
    <source>
        <dbReference type="PROSITE-ProRule" id="PRU00042"/>
    </source>
</evidence>
<protein>
    <submittedName>
        <fullName evidence="4">Dual specificity mitogen-activated protein kinase kinase 1</fullName>
    </submittedName>
</protein>
<evidence type="ECO:0000256" key="2">
    <source>
        <dbReference type="SAM" id="MobiDB-lite"/>
    </source>
</evidence>
<dbReference type="RefSeq" id="XP_020128143.1">
    <property type="nucleotide sequence ID" value="XM_020276017.1"/>
</dbReference>
<keyword evidence="1" id="KW-0862">Zinc</keyword>
<keyword evidence="1" id="KW-0863">Zinc-finger</keyword>
<dbReference type="PROSITE" id="PS50157">
    <property type="entry name" value="ZINC_FINGER_C2H2_2"/>
    <property type="match status" value="1"/>
</dbReference>
<sequence length="455" mass="50598">MNPFQAPPQYPPRKLISPSMLQLDGSHPQQTPGTASFQGNPLSGTALASPMYHCGGNILAASAFSSKPHTYEPSSRHDLYEGSSVDWSIFDGVDLTTPSTISTVGSSDSRLSSFQRHSASDTARLDFTPRTSSENSFSRMDVEEVTTPIDAKAADLCHRWLSNFSPCWPEDKDFAALQQLTGESITRIKIWFGQRLSQPAPLPPSSSFSSTSNQYLQLVSPPSSSPPTPFHSLPNAEAPASRNISPPTNHHHSRAFKPQTHRCTPTDSPERLHTQDPSRPFQCTRACGRVFPRKGEWIKHEQKSRPQRIWLCTVGAATAPPSASAEQAPDQRHRCASCGALDPTSSHFVTDHWEDEGEGKRWCRKQFMRKDHLVVHLRTVHGVDRDAGLGHYGAVGELEVGEELEGWYCWCGFCRRKDCFKGWRERMDHLGRHFKKDGLTMGDWRVGPGQKADGD</sequence>
<proteinExistence type="predicted"/>
<feature type="region of interest" description="Disordered" evidence="2">
    <location>
        <begin position="1"/>
        <end position="42"/>
    </location>
</feature>
<reference evidence="4 5" key="1">
    <citation type="submission" date="2016-10" db="EMBL/GenBank/DDBJ databases">
        <title>Proteomics and genomics reveal pathogen-plant mechanisms compatible with a hemibiotrophic lifestyle of Diplodia corticola.</title>
        <authorList>
            <person name="Fernandes I."/>
            <person name="De Jonge R."/>
            <person name="Van De Peer Y."/>
            <person name="Devreese B."/>
            <person name="Alves A."/>
            <person name="Esteves A.C."/>
        </authorList>
    </citation>
    <scope>NUCLEOTIDE SEQUENCE [LARGE SCALE GENOMIC DNA]</scope>
    <source>
        <strain evidence="4 5">CBS 112549</strain>
    </source>
</reference>
<dbReference type="Proteomes" id="UP000183809">
    <property type="component" value="Unassembled WGS sequence"/>
</dbReference>
<dbReference type="GO" id="GO:0016301">
    <property type="term" value="F:kinase activity"/>
    <property type="evidence" value="ECO:0007669"/>
    <property type="project" value="UniProtKB-KW"/>
</dbReference>
<organism evidence="4 5">
    <name type="scientific">Diplodia corticola</name>
    <dbReference type="NCBI Taxonomy" id="236234"/>
    <lineage>
        <taxon>Eukaryota</taxon>
        <taxon>Fungi</taxon>
        <taxon>Dikarya</taxon>
        <taxon>Ascomycota</taxon>
        <taxon>Pezizomycotina</taxon>
        <taxon>Dothideomycetes</taxon>
        <taxon>Dothideomycetes incertae sedis</taxon>
        <taxon>Botryosphaeriales</taxon>
        <taxon>Botryosphaeriaceae</taxon>
        <taxon>Diplodia</taxon>
    </lineage>
</organism>
<evidence type="ECO:0000313" key="5">
    <source>
        <dbReference type="Proteomes" id="UP000183809"/>
    </source>
</evidence>
<gene>
    <name evidence="4" type="ORF">BKCO1_430006</name>
</gene>
<dbReference type="OrthoDB" id="5399138at2759"/>
<feature type="compositionally biased region" description="Polar residues" evidence="2">
    <location>
        <begin position="27"/>
        <end position="42"/>
    </location>
</feature>
<dbReference type="AlphaFoldDB" id="A0A1J9RH58"/>
<feature type="region of interest" description="Disordered" evidence="2">
    <location>
        <begin position="201"/>
        <end position="280"/>
    </location>
</feature>
<keyword evidence="4" id="KW-0808">Transferase</keyword>
<dbReference type="InterPro" id="IPR013087">
    <property type="entry name" value="Znf_C2H2_type"/>
</dbReference>
<dbReference type="GeneID" id="31016278"/>
<feature type="compositionally biased region" description="Pro residues" evidence="2">
    <location>
        <begin position="1"/>
        <end position="11"/>
    </location>
</feature>